<organism evidence="2 3">
    <name type="scientific">Torulaspora globosa</name>
    <dbReference type="NCBI Taxonomy" id="48254"/>
    <lineage>
        <taxon>Eukaryota</taxon>
        <taxon>Fungi</taxon>
        <taxon>Dikarya</taxon>
        <taxon>Ascomycota</taxon>
        <taxon>Saccharomycotina</taxon>
        <taxon>Saccharomycetes</taxon>
        <taxon>Saccharomycetales</taxon>
        <taxon>Saccharomycetaceae</taxon>
        <taxon>Torulaspora</taxon>
    </lineage>
</organism>
<dbReference type="RefSeq" id="XP_037138343.1">
    <property type="nucleotide sequence ID" value="XM_037282448.1"/>
</dbReference>
<dbReference type="GeneID" id="59324787"/>
<feature type="compositionally biased region" description="Low complexity" evidence="1">
    <location>
        <begin position="81"/>
        <end position="92"/>
    </location>
</feature>
<feature type="region of interest" description="Disordered" evidence="1">
    <location>
        <begin position="52"/>
        <end position="92"/>
    </location>
</feature>
<name>A0A7G3ZDT2_9SACH</name>
<accession>A0A7G3ZDT2</accession>
<evidence type="ECO:0000313" key="3">
    <source>
        <dbReference type="Proteomes" id="UP000515788"/>
    </source>
</evidence>
<reference evidence="2 3" key="1">
    <citation type="submission" date="2020-06" db="EMBL/GenBank/DDBJ databases">
        <title>The yeast mating-type switching endonuclease HO is a domesticated member of an unorthodox homing genetic element family.</title>
        <authorList>
            <person name="Coughlan A.Y."/>
            <person name="Lombardi L."/>
            <person name="Braun-Galleani S."/>
            <person name="Martos A.R."/>
            <person name="Galeote V."/>
            <person name="Bigey F."/>
            <person name="Dequin S."/>
            <person name="Byrne K.P."/>
            <person name="Wolfe K.H."/>
        </authorList>
    </citation>
    <scope>NUCLEOTIDE SEQUENCE [LARGE SCALE GENOMIC DNA]</scope>
    <source>
        <strain evidence="2 3">CBS764</strain>
    </source>
</reference>
<dbReference type="EMBL" id="CP059247">
    <property type="protein sequence ID" value="QLL31668.1"/>
    <property type="molecule type" value="Genomic_DNA"/>
</dbReference>
<protein>
    <submittedName>
        <fullName evidence="2">Uncharacterized protein</fullName>
    </submittedName>
</protein>
<keyword evidence="3" id="KW-1185">Reference proteome</keyword>
<proteinExistence type="predicted"/>
<gene>
    <name evidence="2" type="ORF">HG536_0B05330</name>
</gene>
<evidence type="ECO:0000313" key="2">
    <source>
        <dbReference type="EMBL" id="QLL31668.1"/>
    </source>
</evidence>
<dbReference type="KEGG" id="tgb:HG536_0B05330"/>
<evidence type="ECO:0000256" key="1">
    <source>
        <dbReference type="SAM" id="MobiDB-lite"/>
    </source>
</evidence>
<dbReference type="OrthoDB" id="10558941at2759"/>
<dbReference type="AlphaFoldDB" id="A0A7G3ZDT2"/>
<dbReference type="Proteomes" id="UP000515788">
    <property type="component" value="Chromosome 2"/>
</dbReference>
<sequence>MGSNRSILEALAPVEYNQHNSRLKKRMRLIALLALAPWLPAIAAINYGSLEGEEESPVKSVKPKATKMTSNSHFPTSKPNTKSSSVKMSTSTLTSMTTQKTITYAEDPLTTVTTTNELGSTTVKPLWWIPSEASTDLATTTATEAQSGLATESYTTHAALAKQASLSNTTSGVITQSNAAKNAMANLGLAGSMAVVLMNLI</sequence>
<feature type="compositionally biased region" description="Polar residues" evidence="1">
    <location>
        <begin position="67"/>
        <end position="80"/>
    </location>
</feature>